<reference evidence="3" key="1">
    <citation type="submission" date="2021-11" db="EMBL/GenBank/DDBJ databases">
        <title>Streptomyces corallinus and Kineosporia corallina sp. nov., two new coral-derived marine actinobacteria.</title>
        <authorList>
            <person name="Buangrab K."/>
            <person name="Sutthacheep M."/>
            <person name="Yeemin T."/>
            <person name="Harunari E."/>
            <person name="Igarashi Y."/>
            <person name="Sripreechasak P."/>
            <person name="Kanchanasin P."/>
            <person name="Tanasupawat S."/>
            <person name="Phongsopitanun W."/>
        </authorList>
    </citation>
    <scope>NUCLEOTIDE SEQUENCE</scope>
    <source>
        <strain evidence="3">JCM 31032</strain>
    </source>
</reference>
<dbReference type="EMBL" id="JAJOMB010000008">
    <property type="protein sequence ID" value="MCD5312589.1"/>
    <property type="molecule type" value="Genomic_DNA"/>
</dbReference>
<dbReference type="InterPro" id="IPR003593">
    <property type="entry name" value="AAA+_ATPase"/>
</dbReference>
<dbReference type="Proteomes" id="UP001138997">
    <property type="component" value="Unassembled WGS sequence"/>
</dbReference>
<accession>A0A9X1NFG1</accession>
<evidence type="ECO:0000256" key="1">
    <source>
        <dbReference type="SAM" id="MobiDB-lite"/>
    </source>
</evidence>
<dbReference type="Pfam" id="PF07728">
    <property type="entry name" value="AAA_5"/>
    <property type="match status" value="1"/>
</dbReference>
<feature type="domain" description="AAA+ ATPase" evidence="2">
    <location>
        <begin position="478"/>
        <end position="642"/>
    </location>
</feature>
<dbReference type="PANTHER" id="PTHR37291">
    <property type="entry name" value="5-METHYLCYTOSINE-SPECIFIC RESTRICTION ENZYME B"/>
    <property type="match status" value="1"/>
</dbReference>
<dbReference type="InterPro" id="IPR027417">
    <property type="entry name" value="P-loop_NTPase"/>
</dbReference>
<organism evidence="3 4">
    <name type="scientific">Kineosporia babensis</name>
    <dbReference type="NCBI Taxonomy" id="499548"/>
    <lineage>
        <taxon>Bacteria</taxon>
        <taxon>Bacillati</taxon>
        <taxon>Actinomycetota</taxon>
        <taxon>Actinomycetes</taxon>
        <taxon>Kineosporiales</taxon>
        <taxon>Kineosporiaceae</taxon>
        <taxon>Kineosporia</taxon>
    </lineage>
</organism>
<comment type="caution">
    <text evidence="3">The sequence shown here is derived from an EMBL/GenBank/DDBJ whole genome shotgun (WGS) entry which is preliminary data.</text>
</comment>
<dbReference type="RefSeq" id="WP_231442961.1">
    <property type="nucleotide sequence ID" value="NZ_JAJOMB010000008.1"/>
</dbReference>
<dbReference type="GO" id="GO:0005524">
    <property type="term" value="F:ATP binding"/>
    <property type="evidence" value="ECO:0007669"/>
    <property type="project" value="InterPro"/>
</dbReference>
<sequence length="736" mass="82458">MTQQSIGARPQRLHSSDERGERLVLEAARQVLRRGLLEGRSAFSPEQAIWTARNADEVVQVTEAALSGGTKNFAARFAEKIRRASPGAIQLAAECQYLIQLPAADIKPTTKRERVEELLALLPTPVTIPADLVRACDGGVFNVGMGFKMQGWRQQRSLSLFVQKWKRLPAAASGQAASDPWHFKSVVDHGDGAQAMRNLLLYLAFPDTFEPIVSQKHKLDIRDAFVEGVPAPDVDRDLLAIRDRLEAQAGRVISFYEPEFAVHWRKSASEAEPPSSAQQRAWLIRAARGRVGELDSWLAQGHCSVDAGKLTPVFPGMSRAEIEAQVEADYAFTSYSERLDRVEEFHGFLNRMSPDDIVVTTRNLELYLGRVTGPAEYSEPPEGPVRLRRPVEWVNPQNPADVTGLSRSLQARLRTQQDVIELTQDLAEVLPLLETEVEVDPGVQEPPTAILNTAAEPLADRLLLPRPWLRELIEVLAERRQIVLYGPPGTGKTYLAKELAPYLTGDPQNVKLVQFHPAYSYEDFFEGFRPRAGAGGTMTFDLRPGPLRRLVDQARRDPGRPYVLIIDELNRANLASVFGELYFLLEHRDEAVELLYSAGESFTLPENVYLIGTMNTADRSVALVDAAMRRRFAFFGLHPQEEPVQGLLRRWLQDKGLPGTAADLLHTLNQRIDDYEAAIGPSYFMRTELYRGDDLAGLERVWSTSIIPLLEEYHYGQLSPVEVREQFSLKQMLSSP</sequence>
<keyword evidence="4" id="KW-1185">Reference proteome</keyword>
<dbReference type="PANTHER" id="PTHR37291:SF1">
    <property type="entry name" value="TYPE IV METHYL-DIRECTED RESTRICTION ENZYME ECOKMCRB SUBUNIT"/>
    <property type="match status" value="1"/>
</dbReference>
<proteinExistence type="predicted"/>
<dbReference type="SUPFAM" id="SSF52540">
    <property type="entry name" value="P-loop containing nucleoside triphosphate hydrolases"/>
    <property type="match status" value="1"/>
</dbReference>
<dbReference type="InterPro" id="IPR011704">
    <property type="entry name" value="ATPase_dyneun-rel_AAA"/>
</dbReference>
<evidence type="ECO:0000313" key="3">
    <source>
        <dbReference type="EMBL" id="MCD5312589.1"/>
    </source>
</evidence>
<protein>
    <submittedName>
        <fullName evidence="3">AAA family ATPase</fullName>
    </submittedName>
</protein>
<name>A0A9X1NFG1_9ACTN</name>
<dbReference type="InterPro" id="IPR052934">
    <property type="entry name" value="Methyl-DNA_Rec/Restrict_Enz"/>
</dbReference>
<evidence type="ECO:0000313" key="4">
    <source>
        <dbReference type="Proteomes" id="UP001138997"/>
    </source>
</evidence>
<feature type="region of interest" description="Disordered" evidence="1">
    <location>
        <begin position="1"/>
        <end position="20"/>
    </location>
</feature>
<gene>
    <name evidence="3" type="ORF">LR394_16905</name>
</gene>
<dbReference type="Gene3D" id="3.40.50.300">
    <property type="entry name" value="P-loop containing nucleotide triphosphate hydrolases"/>
    <property type="match status" value="1"/>
</dbReference>
<evidence type="ECO:0000259" key="2">
    <source>
        <dbReference type="SMART" id="SM00382"/>
    </source>
</evidence>
<dbReference type="GO" id="GO:0016887">
    <property type="term" value="F:ATP hydrolysis activity"/>
    <property type="evidence" value="ECO:0007669"/>
    <property type="project" value="InterPro"/>
</dbReference>
<dbReference type="CDD" id="cd00009">
    <property type="entry name" value="AAA"/>
    <property type="match status" value="1"/>
</dbReference>
<dbReference type="AlphaFoldDB" id="A0A9X1NFG1"/>
<dbReference type="SMART" id="SM00382">
    <property type="entry name" value="AAA"/>
    <property type="match status" value="1"/>
</dbReference>